<dbReference type="GO" id="GO:0004106">
    <property type="term" value="F:chorismate mutase activity"/>
    <property type="evidence" value="ECO:0007669"/>
    <property type="project" value="InterPro"/>
</dbReference>
<organism evidence="2 3">
    <name type="scientific">Meloidogyne hapla</name>
    <name type="common">Root-knot nematode worm</name>
    <dbReference type="NCBI Taxonomy" id="6305"/>
    <lineage>
        <taxon>Eukaryota</taxon>
        <taxon>Metazoa</taxon>
        <taxon>Ecdysozoa</taxon>
        <taxon>Nematoda</taxon>
        <taxon>Chromadorea</taxon>
        <taxon>Rhabditida</taxon>
        <taxon>Tylenchina</taxon>
        <taxon>Tylenchomorpha</taxon>
        <taxon>Tylenchoidea</taxon>
        <taxon>Meloidogynidae</taxon>
        <taxon>Meloidogyninae</taxon>
        <taxon>Meloidogyne</taxon>
    </lineage>
</organism>
<dbReference type="InterPro" id="IPR002701">
    <property type="entry name" value="CM_II_prokaryot"/>
</dbReference>
<dbReference type="SUPFAM" id="SSF48600">
    <property type="entry name" value="Chorismate mutase II"/>
    <property type="match status" value="1"/>
</dbReference>
<dbReference type="Gene3D" id="1.20.59.10">
    <property type="entry name" value="Chorismate mutase"/>
    <property type="match status" value="1"/>
</dbReference>
<feature type="domain" description="Chorismate mutase" evidence="1">
    <location>
        <begin position="1"/>
        <end position="71"/>
    </location>
</feature>
<keyword evidence="2" id="KW-1185">Reference proteome</keyword>
<dbReference type="PROSITE" id="PS51168">
    <property type="entry name" value="CHORISMATE_MUT_2"/>
    <property type="match status" value="1"/>
</dbReference>
<evidence type="ECO:0000259" key="1">
    <source>
        <dbReference type="PROSITE" id="PS51168"/>
    </source>
</evidence>
<dbReference type="GO" id="GO:0046417">
    <property type="term" value="P:chorismate metabolic process"/>
    <property type="evidence" value="ECO:0007669"/>
    <property type="project" value="InterPro"/>
</dbReference>
<reference evidence="3" key="1">
    <citation type="submission" date="2016-11" db="UniProtKB">
        <authorList>
            <consortium name="WormBaseParasite"/>
        </authorList>
    </citation>
    <scope>IDENTIFICATION</scope>
</reference>
<dbReference type="InterPro" id="IPR036979">
    <property type="entry name" value="CM_dom_sf"/>
</dbReference>
<sequence length="170" mass="19795">MRLYRAPKVIRLKLAQNPPKPINDSQREEELLQNILGINRELENKILDETMVKSFFVAQMEAGKMLQLELSLTENQKELEKVPMKGYSSLNDVRVEINILDENILKELANILTNKNINTKNECLKNKKEIIKIDWLRSFNELEKGYSVNVELARMKALIACFDKLCDLFN</sequence>
<accession>A0A1I8BP33</accession>
<proteinExistence type="predicted"/>
<dbReference type="AlphaFoldDB" id="A0A1I8BP33"/>
<dbReference type="Proteomes" id="UP000095281">
    <property type="component" value="Unplaced"/>
</dbReference>
<evidence type="ECO:0000313" key="2">
    <source>
        <dbReference type="Proteomes" id="UP000095281"/>
    </source>
</evidence>
<name>A0A1I8BP33_MELHA</name>
<dbReference type="WBParaSite" id="MhA1_Contig343.frz3.gene16">
    <property type="protein sequence ID" value="MhA1_Contig343.frz3.gene16"/>
    <property type="gene ID" value="MhA1_Contig343.frz3.gene16"/>
</dbReference>
<evidence type="ECO:0000313" key="3">
    <source>
        <dbReference type="WBParaSite" id="MhA1_Contig343.frz3.gene16"/>
    </source>
</evidence>
<dbReference type="InterPro" id="IPR036263">
    <property type="entry name" value="Chorismate_II_sf"/>
</dbReference>
<protein>
    <submittedName>
        <fullName evidence="3">Chorismate mutase domain-containing protein</fullName>
    </submittedName>
</protein>